<evidence type="ECO:0000313" key="9">
    <source>
        <dbReference type="Proteomes" id="UP001597319"/>
    </source>
</evidence>
<dbReference type="Gene3D" id="3.30.1490.470">
    <property type="match status" value="1"/>
</dbReference>
<reference evidence="9" key="1">
    <citation type="journal article" date="2019" name="Int. J. Syst. Evol. Microbiol.">
        <title>The Global Catalogue of Microorganisms (GCM) 10K type strain sequencing project: providing services to taxonomists for standard genome sequencing and annotation.</title>
        <authorList>
            <consortium name="The Broad Institute Genomics Platform"/>
            <consortium name="The Broad Institute Genome Sequencing Center for Infectious Disease"/>
            <person name="Wu L."/>
            <person name="Ma J."/>
        </authorList>
    </citation>
    <scope>NUCLEOTIDE SEQUENCE [LARGE SCALE GENOMIC DNA]</scope>
    <source>
        <strain evidence="9">KCTC 52274</strain>
    </source>
</reference>
<protein>
    <recommendedName>
        <fullName evidence="4">Tryptophan 2-monooxygenase</fullName>
        <ecNumber evidence="3">1.13.12.3</ecNumber>
    </recommendedName>
</protein>
<organism evidence="8 9">
    <name type="scientific">Aquimarina rubra</name>
    <dbReference type="NCBI Taxonomy" id="1920033"/>
    <lineage>
        <taxon>Bacteria</taxon>
        <taxon>Pseudomonadati</taxon>
        <taxon>Bacteroidota</taxon>
        <taxon>Flavobacteriia</taxon>
        <taxon>Flavobacteriales</taxon>
        <taxon>Flavobacteriaceae</taxon>
        <taxon>Aquimarina</taxon>
    </lineage>
</organism>
<dbReference type="Pfam" id="PF01593">
    <property type="entry name" value="Amino_oxidase"/>
    <property type="match status" value="1"/>
</dbReference>
<dbReference type="Gene3D" id="3.90.660.10">
    <property type="match status" value="1"/>
</dbReference>
<evidence type="ECO:0000256" key="4">
    <source>
        <dbReference type="ARBA" id="ARBA00017871"/>
    </source>
</evidence>
<evidence type="ECO:0000256" key="2">
    <source>
        <dbReference type="ARBA" id="ARBA00005833"/>
    </source>
</evidence>
<gene>
    <name evidence="8" type="ORF">ACFSR1_21365</name>
</gene>
<dbReference type="EC" id="1.13.12.3" evidence="3"/>
<keyword evidence="5" id="KW-0073">Auxin biosynthesis</keyword>
<dbReference type="Proteomes" id="UP001597319">
    <property type="component" value="Unassembled WGS sequence"/>
</dbReference>
<dbReference type="SUPFAM" id="SSF51905">
    <property type="entry name" value="FAD/NAD(P)-binding domain"/>
    <property type="match status" value="1"/>
</dbReference>
<dbReference type="Gene3D" id="1.10.10.1620">
    <property type="match status" value="1"/>
</dbReference>
<dbReference type="PANTHER" id="PTHR10742:SF342">
    <property type="entry name" value="AMINE OXIDASE"/>
    <property type="match status" value="1"/>
</dbReference>
<comment type="similarity">
    <text evidence="2">Belongs to the tryptophan 2-monooxygenase family.</text>
</comment>
<comment type="caution">
    <text evidence="8">The sequence shown here is derived from an EMBL/GenBank/DDBJ whole genome shotgun (WGS) entry which is preliminary data.</text>
</comment>
<comment type="catalytic activity">
    <reaction evidence="6">
        <text>L-tryptophan + O2 = indole-3-acetamide + CO2 + H2O</text>
        <dbReference type="Rhea" id="RHEA:16165"/>
        <dbReference type="ChEBI" id="CHEBI:15377"/>
        <dbReference type="ChEBI" id="CHEBI:15379"/>
        <dbReference type="ChEBI" id="CHEBI:16031"/>
        <dbReference type="ChEBI" id="CHEBI:16526"/>
        <dbReference type="ChEBI" id="CHEBI:57912"/>
        <dbReference type="EC" id="1.13.12.3"/>
    </reaction>
</comment>
<dbReference type="Gene3D" id="3.40.50.720">
    <property type="entry name" value="NAD(P)-binding Rossmann-like Domain"/>
    <property type="match status" value="1"/>
</dbReference>
<evidence type="ECO:0000256" key="5">
    <source>
        <dbReference type="ARBA" id="ARBA00023070"/>
    </source>
</evidence>
<dbReference type="Gene3D" id="1.10.405.10">
    <property type="entry name" value="Guanine Nucleotide Dissociation Inhibitor, domain 1"/>
    <property type="match status" value="1"/>
</dbReference>
<comment type="pathway">
    <text evidence="1">Plant hormone metabolism; auxin biosynthesis.</text>
</comment>
<evidence type="ECO:0000259" key="7">
    <source>
        <dbReference type="Pfam" id="PF01593"/>
    </source>
</evidence>
<evidence type="ECO:0000256" key="1">
    <source>
        <dbReference type="ARBA" id="ARBA00004814"/>
    </source>
</evidence>
<evidence type="ECO:0000256" key="6">
    <source>
        <dbReference type="ARBA" id="ARBA00047321"/>
    </source>
</evidence>
<keyword evidence="9" id="KW-1185">Reference proteome</keyword>
<dbReference type="InterPro" id="IPR002937">
    <property type="entry name" value="Amino_oxidase"/>
</dbReference>
<sequence>MKTYLHSLLDEDNDPVVQKYLEYIKTGFPKPKGKKKDVLVVGAGMAGMVAAAVLRESGHNVTIVEANTRIGGRVKTFRNAEGKKYWEDDSLYAEAGAMRLPNFHNMVLEYCKQLDVSLEPFYYVSVDKKEALKNKEEGYVNYEKESATFPKKTFNSFLYVNYQQVVQKEYYKKDADINKLLHYNVQTNKDPNVSDENQAANILLHNALQPLKDFIAINPVENWPKLIEKLGEYSMRRFLKEFTNYSENAIEMIAVIQNLESRMSYDFLQSFIEANIIKNDTVFWQVVGGTDIITESFYKKHELAEITYLDTKMTDLYLRDGKVRISTEIEIKRDPSYYQKIGYKKQEVPVSEMEFDEVIVTIPFSAFRMVHVWPKFSQDKRKAIRELHYDSATKVLVEFKERWWEKDPYNIVGGGTITDLSNRFIYYPSQHINREGNGLMLACYCWADDARKWDSMSHKDRYIYALDNIAVAHAPDDLDEQRRIKSLSVFNPDAPEDPEYVDGIKGAATVSWMQNPYAFGEAAIFTPGQLNLLQGSIEKPEWDGKAHFAGEHTSLKHAWIEGAIESGIRAALEVNETPVKF</sequence>
<dbReference type="PANTHER" id="PTHR10742">
    <property type="entry name" value="FLAVIN MONOAMINE OXIDASE"/>
    <property type="match status" value="1"/>
</dbReference>
<dbReference type="EMBL" id="JBHULE010000035">
    <property type="protein sequence ID" value="MFD2565241.1"/>
    <property type="molecule type" value="Genomic_DNA"/>
</dbReference>
<accession>A0ABW5LM78</accession>
<proteinExistence type="inferred from homology"/>
<name>A0ABW5LM78_9FLAO</name>
<dbReference type="InterPro" id="IPR036188">
    <property type="entry name" value="FAD/NAD-bd_sf"/>
</dbReference>
<feature type="domain" description="Amine oxidase" evidence="7">
    <location>
        <begin position="45"/>
        <end position="574"/>
    </location>
</feature>
<evidence type="ECO:0000313" key="8">
    <source>
        <dbReference type="EMBL" id="MFD2565241.1"/>
    </source>
</evidence>
<dbReference type="SUPFAM" id="SSF54373">
    <property type="entry name" value="FAD-linked reductases, C-terminal domain"/>
    <property type="match status" value="1"/>
</dbReference>
<dbReference type="RefSeq" id="WP_378295064.1">
    <property type="nucleotide sequence ID" value="NZ_JBHULE010000035.1"/>
</dbReference>
<evidence type="ECO:0000256" key="3">
    <source>
        <dbReference type="ARBA" id="ARBA00012535"/>
    </source>
</evidence>
<dbReference type="InterPro" id="IPR050281">
    <property type="entry name" value="Flavin_monoamine_oxidase"/>
</dbReference>